<organism evidence="2 3">
    <name type="scientific">Nocardioides marmotae</name>
    <dbReference type="NCBI Taxonomy" id="2663857"/>
    <lineage>
        <taxon>Bacteria</taxon>
        <taxon>Bacillati</taxon>
        <taxon>Actinomycetota</taxon>
        <taxon>Actinomycetes</taxon>
        <taxon>Propionibacteriales</taxon>
        <taxon>Nocardioidaceae</taxon>
        <taxon>Nocardioides</taxon>
    </lineage>
</organism>
<protein>
    <recommendedName>
        <fullName evidence="4">DUF4375 domain-containing protein</fullName>
    </recommendedName>
</protein>
<accession>A0A6I3J680</accession>
<dbReference type="AlphaFoldDB" id="A0A6I3J680"/>
<gene>
    <name evidence="2" type="ORF">GGQ22_07735</name>
</gene>
<evidence type="ECO:0000256" key="1">
    <source>
        <dbReference type="SAM" id="MobiDB-lite"/>
    </source>
</evidence>
<dbReference type="EMBL" id="WLCI01000008">
    <property type="protein sequence ID" value="MTB94974.1"/>
    <property type="molecule type" value="Genomic_DNA"/>
</dbReference>
<comment type="caution">
    <text evidence="2">The sequence shown here is derived from an EMBL/GenBank/DDBJ whole genome shotgun (WGS) entry which is preliminary data.</text>
</comment>
<proteinExistence type="predicted"/>
<reference evidence="2 3" key="1">
    <citation type="submission" date="2019-10" db="EMBL/GenBank/DDBJ databases">
        <title>Nocardioides novel species isolated from the excrement of Marmot.</title>
        <authorList>
            <person name="Zhang G."/>
        </authorList>
    </citation>
    <scope>NUCLEOTIDE SEQUENCE [LARGE SCALE GENOMIC DNA]</scope>
    <source>
        <strain evidence="3">zg-579</strain>
    </source>
</reference>
<feature type="compositionally biased region" description="Basic and acidic residues" evidence="1">
    <location>
        <begin position="1"/>
        <end position="16"/>
    </location>
</feature>
<evidence type="ECO:0008006" key="4">
    <source>
        <dbReference type="Google" id="ProtNLM"/>
    </source>
</evidence>
<name>A0A6I3J680_9ACTN</name>
<feature type="region of interest" description="Disordered" evidence="1">
    <location>
        <begin position="1"/>
        <end position="21"/>
    </location>
</feature>
<dbReference type="Proteomes" id="UP000433406">
    <property type="component" value="Unassembled WGS sequence"/>
</dbReference>
<sequence length="164" mass="17494">MRQEDHPDHHGPHDGPENDVPDLIWQRAVDAWVSGPGSGPGDVALADVLSVHGPVMNGGLLHAVTDACSAEEVDAAERGFRWLGLDGAAEALAETRRAARAAGADPAALEVQADAAYHRAVPDDAALEQALRARYAASPESFAPVDEEAPGRSRRLRRLFRRRG</sequence>
<keyword evidence="3" id="KW-1185">Reference proteome</keyword>
<evidence type="ECO:0000313" key="3">
    <source>
        <dbReference type="Proteomes" id="UP000433406"/>
    </source>
</evidence>
<evidence type="ECO:0000313" key="2">
    <source>
        <dbReference type="EMBL" id="MTB94974.1"/>
    </source>
</evidence>
<dbReference type="RefSeq" id="WP_154614698.1">
    <property type="nucleotide sequence ID" value="NZ_CP053660.1"/>
</dbReference>